<dbReference type="OrthoDB" id="49105at2"/>
<protein>
    <submittedName>
        <fullName evidence="2">Uncharacterized protein</fullName>
    </submittedName>
</protein>
<feature type="compositionally biased region" description="Polar residues" evidence="1">
    <location>
        <begin position="1"/>
        <end position="11"/>
    </location>
</feature>
<organism evidence="2 3">
    <name type="scientific">Thermohalobacter berrensis</name>
    <dbReference type="NCBI Taxonomy" id="99594"/>
    <lineage>
        <taxon>Bacteria</taxon>
        <taxon>Bacillati</taxon>
        <taxon>Bacillota</taxon>
        <taxon>Tissierellia</taxon>
        <taxon>Tissierellales</taxon>
        <taxon>Thermohalobacteraceae</taxon>
        <taxon>Thermohalobacter</taxon>
    </lineage>
</organism>
<dbReference type="RefSeq" id="WP_120167628.1">
    <property type="nucleotide sequence ID" value="NZ_MCIB01000005.1"/>
</dbReference>
<dbReference type="Gene3D" id="1.10.132.90">
    <property type="match status" value="1"/>
</dbReference>
<evidence type="ECO:0000256" key="1">
    <source>
        <dbReference type="SAM" id="MobiDB-lite"/>
    </source>
</evidence>
<gene>
    <name evidence="2" type="ORF">BET03_08870</name>
</gene>
<evidence type="ECO:0000313" key="3">
    <source>
        <dbReference type="Proteomes" id="UP000284177"/>
    </source>
</evidence>
<reference evidence="2 3" key="1">
    <citation type="submission" date="2016-08" db="EMBL/GenBank/DDBJ databases">
        <title>Novel Firmicutes and Novel Genomes.</title>
        <authorList>
            <person name="Poppleton D.I."/>
            <person name="Gribaldo S."/>
        </authorList>
    </citation>
    <scope>NUCLEOTIDE SEQUENCE [LARGE SCALE GENOMIC DNA]</scope>
    <source>
        <strain evidence="2 3">CTT3</strain>
    </source>
</reference>
<evidence type="ECO:0000313" key="2">
    <source>
        <dbReference type="EMBL" id="RKD33488.1"/>
    </source>
</evidence>
<proteinExistence type="predicted"/>
<dbReference type="AlphaFoldDB" id="A0A419T7X7"/>
<comment type="caution">
    <text evidence="2">The sequence shown here is derived from an EMBL/GenBank/DDBJ whole genome shotgun (WGS) entry which is preliminary data.</text>
</comment>
<sequence>MRIQSNQNTPMISRIKKPMKSPKSKNNPKEKKDRYEKGDNFKKATYSNPKFYYNEKLIKKLKEESNRAYSALRKAVENLIVRQGYSIDFVINIEKEVIINKNTQEDAAKLISKDGPLSPEAVSDRIVDFAMALSGGNKDKIPELKAAIDKGFNEAKKILGGLPEVCNKTYDLVMEKLDKWEETH</sequence>
<dbReference type="Proteomes" id="UP000284177">
    <property type="component" value="Unassembled WGS sequence"/>
</dbReference>
<feature type="region of interest" description="Disordered" evidence="1">
    <location>
        <begin position="1"/>
        <end position="42"/>
    </location>
</feature>
<name>A0A419T7X7_9FIRM</name>
<feature type="compositionally biased region" description="Basic and acidic residues" evidence="1">
    <location>
        <begin position="27"/>
        <end position="42"/>
    </location>
</feature>
<keyword evidence="3" id="KW-1185">Reference proteome</keyword>
<accession>A0A419T7X7</accession>
<dbReference type="EMBL" id="MCIB01000005">
    <property type="protein sequence ID" value="RKD33488.1"/>
    <property type="molecule type" value="Genomic_DNA"/>
</dbReference>
<feature type="compositionally biased region" description="Basic residues" evidence="1">
    <location>
        <begin position="14"/>
        <end position="23"/>
    </location>
</feature>